<dbReference type="RefSeq" id="WP_062608578.1">
    <property type="nucleotide sequence ID" value="NZ_FCOX02000030.1"/>
</dbReference>
<dbReference type="EMBL" id="FCOX02000030">
    <property type="protein sequence ID" value="SAK92242.1"/>
    <property type="molecule type" value="Genomic_DNA"/>
</dbReference>
<reference evidence="1" key="1">
    <citation type="submission" date="2016-01" db="EMBL/GenBank/DDBJ databases">
        <authorList>
            <person name="Peeters C."/>
        </authorList>
    </citation>
    <scope>NUCLEOTIDE SEQUENCE</scope>
    <source>
        <strain evidence="1">LMG 29321</strain>
    </source>
</reference>
<dbReference type="AlphaFoldDB" id="A0A158DC75"/>
<gene>
    <name evidence="1" type="ORF">AWB78_04997</name>
</gene>
<evidence type="ECO:0000313" key="2">
    <source>
        <dbReference type="Proteomes" id="UP000071859"/>
    </source>
</evidence>
<dbReference type="Proteomes" id="UP000071859">
    <property type="component" value="Unassembled WGS sequence"/>
</dbReference>
<organism evidence="1 2">
    <name type="scientific">Caballeronia calidae</name>
    <dbReference type="NCBI Taxonomy" id="1777139"/>
    <lineage>
        <taxon>Bacteria</taxon>
        <taxon>Pseudomonadati</taxon>
        <taxon>Pseudomonadota</taxon>
        <taxon>Betaproteobacteria</taxon>
        <taxon>Burkholderiales</taxon>
        <taxon>Burkholderiaceae</taxon>
        <taxon>Caballeronia</taxon>
    </lineage>
</organism>
<dbReference type="OrthoDB" id="8648979at2"/>
<comment type="caution">
    <text evidence="1">The sequence shown here is derived from an EMBL/GenBank/DDBJ whole genome shotgun (WGS) entry which is preliminary data.</text>
</comment>
<dbReference type="SUPFAM" id="SSF56059">
    <property type="entry name" value="Glutathione synthetase ATP-binding domain-like"/>
    <property type="match status" value="1"/>
</dbReference>
<keyword evidence="2" id="KW-1185">Reference proteome</keyword>
<evidence type="ECO:0000313" key="1">
    <source>
        <dbReference type="EMBL" id="SAK92242.1"/>
    </source>
</evidence>
<protein>
    <recommendedName>
        <fullName evidence="3">Biotin carboxylase</fullName>
    </recommendedName>
</protein>
<name>A0A158DC75_9BURK</name>
<evidence type="ECO:0008006" key="3">
    <source>
        <dbReference type="Google" id="ProtNLM"/>
    </source>
</evidence>
<dbReference type="InterPro" id="IPR021519">
    <property type="entry name" value="DUF3182"/>
</dbReference>
<sequence length="384" mass="41078">MNASSDDHDLVVLVHSGGKKAAGGGHEIDTQRALAGQLAALIGAPFRGAFDAARPCPHRYIVPDDTLSAGDAQRMGITGEDDLFGGVVPHPFVATKVIAHGLPPNARAKPAGWSDELGERVRHLVLPGYSAFSREDAHAAAALLWRDGAVRLKRPSGIGGSGQAVIADESELDAQLDDIGDDLLRTEGIVLERDLRDIATFSVGRIRLRSQEASYYGVQHLTRNNHGHSVYGGSDLVVVRGGFDALERIDMPEHARTSIRLAREFDAAIRDAFPGFLASRRNYDVACGADDEGRHRCGVLEQSWRLGGASGAEIGALRAFANDPALEVVHASTVEAYGADTDVPADACIYYRGVDPHGGPITKFYTVDTVDTTRNAAFPKQRSE</sequence>
<accession>A0A158DC75</accession>
<proteinExistence type="predicted"/>
<dbReference type="Pfam" id="PF11379">
    <property type="entry name" value="DUF3182"/>
    <property type="match status" value="1"/>
</dbReference>